<comment type="caution">
    <text evidence="1">The sequence shown here is derived from an EMBL/GenBank/DDBJ whole genome shotgun (WGS) entry which is preliminary data.</text>
</comment>
<keyword evidence="2" id="KW-1185">Reference proteome</keyword>
<dbReference type="EMBL" id="JABSTQ010009282">
    <property type="protein sequence ID" value="KAG0430854.1"/>
    <property type="molecule type" value="Genomic_DNA"/>
</dbReference>
<name>A0AC60QAF5_IXOPE</name>
<proteinExistence type="predicted"/>
<accession>A0AC60QAF5</accession>
<evidence type="ECO:0000313" key="2">
    <source>
        <dbReference type="Proteomes" id="UP000805193"/>
    </source>
</evidence>
<evidence type="ECO:0000313" key="1">
    <source>
        <dbReference type="EMBL" id="KAG0430854.1"/>
    </source>
</evidence>
<reference evidence="1 2" key="1">
    <citation type="journal article" date="2020" name="Cell">
        <title>Large-Scale Comparative Analyses of Tick Genomes Elucidate Their Genetic Diversity and Vector Capacities.</title>
        <authorList>
            <consortium name="Tick Genome and Microbiome Consortium (TIGMIC)"/>
            <person name="Jia N."/>
            <person name="Wang J."/>
            <person name="Shi W."/>
            <person name="Du L."/>
            <person name="Sun Y."/>
            <person name="Zhan W."/>
            <person name="Jiang J.F."/>
            <person name="Wang Q."/>
            <person name="Zhang B."/>
            <person name="Ji P."/>
            <person name="Bell-Sakyi L."/>
            <person name="Cui X.M."/>
            <person name="Yuan T.T."/>
            <person name="Jiang B.G."/>
            <person name="Yang W.F."/>
            <person name="Lam T.T."/>
            <person name="Chang Q.C."/>
            <person name="Ding S.J."/>
            <person name="Wang X.J."/>
            <person name="Zhu J.G."/>
            <person name="Ruan X.D."/>
            <person name="Zhao L."/>
            <person name="Wei J.T."/>
            <person name="Ye R.Z."/>
            <person name="Que T.C."/>
            <person name="Du C.H."/>
            <person name="Zhou Y.H."/>
            <person name="Cheng J.X."/>
            <person name="Dai P.F."/>
            <person name="Guo W.B."/>
            <person name="Han X.H."/>
            <person name="Huang E.J."/>
            <person name="Li L.F."/>
            <person name="Wei W."/>
            <person name="Gao Y.C."/>
            <person name="Liu J.Z."/>
            <person name="Shao H.Z."/>
            <person name="Wang X."/>
            <person name="Wang C.C."/>
            <person name="Yang T.C."/>
            <person name="Huo Q.B."/>
            <person name="Li W."/>
            <person name="Chen H.Y."/>
            <person name="Chen S.E."/>
            <person name="Zhou L.G."/>
            <person name="Ni X.B."/>
            <person name="Tian J.H."/>
            <person name="Sheng Y."/>
            <person name="Liu T."/>
            <person name="Pan Y.S."/>
            <person name="Xia L.Y."/>
            <person name="Li J."/>
            <person name="Zhao F."/>
            <person name="Cao W.C."/>
        </authorList>
    </citation>
    <scope>NUCLEOTIDE SEQUENCE [LARGE SCALE GENOMIC DNA]</scope>
    <source>
        <strain evidence="1">Iper-2018</strain>
    </source>
</reference>
<dbReference type="Proteomes" id="UP000805193">
    <property type="component" value="Unassembled WGS sequence"/>
</dbReference>
<gene>
    <name evidence="1" type="ORF">HPB47_022311</name>
</gene>
<protein>
    <submittedName>
        <fullName evidence="1">Uncharacterized protein</fullName>
    </submittedName>
</protein>
<sequence length="255" mass="29096">MSSRIWFPYPFKGKTRVQPQVAILVRKDLPQQQVDTREWCTDSQEVVAVLVESECDGPILVVSVYYRPRTSPARKTRAEIDHGWVQKLVREYGKKRKHAILVGGDFNAEHEEWGYAKSSARGAELLRRATDMGLALINEPGTKTRTAPSIKQQDTSPDLTWADPHTARKTEWRVFEDAWGSDHHPIETCIVGRAKRHKKHMMAKTTVWDDLHTILARNRKRSAHPGHQITIPMVQENQPPETLPSHPQTTGYSQG</sequence>
<organism evidence="1 2">
    <name type="scientific">Ixodes persulcatus</name>
    <name type="common">Taiga tick</name>
    <dbReference type="NCBI Taxonomy" id="34615"/>
    <lineage>
        <taxon>Eukaryota</taxon>
        <taxon>Metazoa</taxon>
        <taxon>Ecdysozoa</taxon>
        <taxon>Arthropoda</taxon>
        <taxon>Chelicerata</taxon>
        <taxon>Arachnida</taxon>
        <taxon>Acari</taxon>
        <taxon>Parasitiformes</taxon>
        <taxon>Ixodida</taxon>
        <taxon>Ixodoidea</taxon>
        <taxon>Ixodidae</taxon>
        <taxon>Ixodinae</taxon>
        <taxon>Ixodes</taxon>
    </lineage>
</organism>